<dbReference type="EMBL" id="JAMFTS010000005">
    <property type="protein sequence ID" value="KAJ4746055.1"/>
    <property type="molecule type" value="Genomic_DNA"/>
</dbReference>
<keyword evidence="5" id="KW-0804">Transcription</keyword>
<accession>A0AAV8BSV3</accession>
<keyword evidence="3" id="KW-0175">Coiled coil</keyword>
<keyword evidence="9" id="KW-1185">Reference proteome</keyword>
<gene>
    <name evidence="8" type="ORF">LUZ62_080460</name>
</gene>
<keyword evidence="6" id="KW-0539">Nucleus</keyword>
<evidence type="ECO:0000259" key="7">
    <source>
        <dbReference type="PROSITE" id="PS51519"/>
    </source>
</evidence>
<dbReference type="InterPro" id="IPR044607">
    <property type="entry name" value="RKD-like"/>
</dbReference>
<dbReference type="Proteomes" id="UP001140206">
    <property type="component" value="Chromosome 5"/>
</dbReference>
<dbReference type="GO" id="GO:0003700">
    <property type="term" value="F:DNA-binding transcription factor activity"/>
    <property type="evidence" value="ECO:0007669"/>
    <property type="project" value="InterPro"/>
</dbReference>
<dbReference type="PANTHER" id="PTHR46373:SF29">
    <property type="entry name" value="RWP-RK DOMAIN-CONTAINING PROTEIN"/>
    <property type="match status" value="1"/>
</dbReference>
<protein>
    <submittedName>
        <fullName evidence="8">RWP-RK domain protein</fullName>
    </submittedName>
</protein>
<evidence type="ECO:0000256" key="5">
    <source>
        <dbReference type="ARBA" id="ARBA00023163"/>
    </source>
</evidence>
<keyword evidence="4" id="KW-0238">DNA-binding</keyword>
<reference evidence="8" key="1">
    <citation type="submission" date="2022-08" db="EMBL/GenBank/DDBJ databases">
        <authorList>
            <person name="Marques A."/>
        </authorList>
    </citation>
    <scope>NUCLEOTIDE SEQUENCE</scope>
    <source>
        <strain evidence="8">RhyPub2mFocal</strain>
        <tissue evidence="8">Leaves</tissue>
    </source>
</reference>
<evidence type="ECO:0000256" key="2">
    <source>
        <dbReference type="ARBA" id="ARBA00023015"/>
    </source>
</evidence>
<sequence>MLYLNNASIAMGNKQSSCLSFQVLGLLYYMASSNTIRRIYAMKDVYPISDITDGVDPIHVQVGSQTPPSNRIRSKRAALTYNHVAEKFTMPISVAAKELGVSTSTLKYRCRELGIPYWPYLKMKSLATLESSVLGFARAGSQHIIRHIREEMEAIMDNPTLKISDETKDLRYRMYELKKKMKRKATGAV</sequence>
<dbReference type="PANTHER" id="PTHR46373">
    <property type="entry name" value="PROTEIN RKD4"/>
    <property type="match status" value="1"/>
</dbReference>
<comment type="function">
    <text evidence="1">Putative transcription factor.</text>
</comment>
<dbReference type="PROSITE" id="PS51519">
    <property type="entry name" value="RWP_RK"/>
    <property type="match status" value="1"/>
</dbReference>
<dbReference type="GO" id="GO:0003677">
    <property type="term" value="F:DNA binding"/>
    <property type="evidence" value="ECO:0007669"/>
    <property type="project" value="UniProtKB-KW"/>
</dbReference>
<comment type="caution">
    <text evidence="8">The sequence shown here is derived from an EMBL/GenBank/DDBJ whole genome shotgun (WGS) entry which is preliminary data.</text>
</comment>
<evidence type="ECO:0000256" key="4">
    <source>
        <dbReference type="ARBA" id="ARBA00023125"/>
    </source>
</evidence>
<proteinExistence type="predicted"/>
<evidence type="ECO:0000256" key="6">
    <source>
        <dbReference type="ARBA" id="ARBA00023242"/>
    </source>
</evidence>
<dbReference type="Pfam" id="PF02042">
    <property type="entry name" value="RWP-RK"/>
    <property type="match status" value="1"/>
</dbReference>
<dbReference type="AlphaFoldDB" id="A0AAV8BSV3"/>
<evidence type="ECO:0000313" key="9">
    <source>
        <dbReference type="Proteomes" id="UP001140206"/>
    </source>
</evidence>
<evidence type="ECO:0000256" key="3">
    <source>
        <dbReference type="ARBA" id="ARBA00023054"/>
    </source>
</evidence>
<evidence type="ECO:0000256" key="1">
    <source>
        <dbReference type="ARBA" id="ARBA00004049"/>
    </source>
</evidence>
<keyword evidence="2" id="KW-0805">Transcription regulation</keyword>
<feature type="domain" description="RWP-RK" evidence="7">
    <location>
        <begin position="64"/>
        <end position="146"/>
    </location>
</feature>
<dbReference type="InterPro" id="IPR003035">
    <property type="entry name" value="RWP-RK_dom"/>
</dbReference>
<organism evidence="8 9">
    <name type="scientific">Rhynchospora pubera</name>
    <dbReference type="NCBI Taxonomy" id="906938"/>
    <lineage>
        <taxon>Eukaryota</taxon>
        <taxon>Viridiplantae</taxon>
        <taxon>Streptophyta</taxon>
        <taxon>Embryophyta</taxon>
        <taxon>Tracheophyta</taxon>
        <taxon>Spermatophyta</taxon>
        <taxon>Magnoliopsida</taxon>
        <taxon>Liliopsida</taxon>
        <taxon>Poales</taxon>
        <taxon>Cyperaceae</taxon>
        <taxon>Cyperoideae</taxon>
        <taxon>Rhynchosporeae</taxon>
        <taxon>Rhynchospora</taxon>
    </lineage>
</organism>
<name>A0AAV8BSV3_9POAL</name>
<evidence type="ECO:0000313" key="8">
    <source>
        <dbReference type="EMBL" id="KAJ4746055.1"/>
    </source>
</evidence>